<dbReference type="NCBIfam" id="TIGR00254">
    <property type="entry name" value="GGDEF"/>
    <property type="match status" value="1"/>
</dbReference>
<keyword evidence="1" id="KW-1133">Transmembrane helix</keyword>
<dbReference type="EMBL" id="JACOOY010000016">
    <property type="protein sequence ID" value="MBC5665885.1"/>
    <property type="molecule type" value="Genomic_DNA"/>
</dbReference>
<accession>A0ABR7EX11</accession>
<feature type="domain" description="GGDEF" evidence="2">
    <location>
        <begin position="108"/>
        <end position="233"/>
    </location>
</feature>
<evidence type="ECO:0000259" key="2">
    <source>
        <dbReference type="PROSITE" id="PS50887"/>
    </source>
</evidence>
<dbReference type="Gene3D" id="3.30.70.270">
    <property type="match status" value="1"/>
</dbReference>
<keyword evidence="1" id="KW-0812">Transmembrane</keyword>
<organism evidence="3 4">
    <name type="scientific">Dorea hominis</name>
    <dbReference type="NCBI Taxonomy" id="2763040"/>
    <lineage>
        <taxon>Bacteria</taxon>
        <taxon>Bacillati</taxon>
        <taxon>Bacillota</taxon>
        <taxon>Clostridia</taxon>
        <taxon>Lachnospirales</taxon>
        <taxon>Lachnospiraceae</taxon>
        <taxon>Dorea</taxon>
    </lineage>
</organism>
<protein>
    <submittedName>
        <fullName evidence="3">GGDEF domain-containing protein</fullName>
    </submittedName>
</protein>
<keyword evidence="4" id="KW-1185">Reference proteome</keyword>
<dbReference type="CDD" id="cd01949">
    <property type="entry name" value="GGDEF"/>
    <property type="match status" value="1"/>
</dbReference>
<keyword evidence="1" id="KW-0472">Membrane</keyword>
<dbReference type="InterPro" id="IPR043128">
    <property type="entry name" value="Rev_trsase/Diguanyl_cyclase"/>
</dbReference>
<dbReference type="SUPFAM" id="SSF55073">
    <property type="entry name" value="Nucleotide cyclase"/>
    <property type="match status" value="1"/>
</dbReference>
<sequence>MKKYTSFKVLQLAILAILTILSLFLLLKPEVKQFVFSSRPATILFFVVWVLLLVSFIFLLIDFNLISTIKLNYHNLYGVAYSDPISGMPNRFSCDTVIEKYYDEKLPENIGCIMIDLSNLSEINNLYTHAAGNRLLKDFSNILSTAATSLCFVGRNGGNKFLAIFEDCTEENIDLFIQRIENRVAQHNQAPDSIAIEYHTGIALNRNEHLDQITRLIALANKRISRSTNVQRS</sequence>
<dbReference type="SMART" id="SM00267">
    <property type="entry name" value="GGDEF"/>
    <property type="match status" value="1"/>
</dbReference>
<gene>
    <name evidence="3" type="ORF">H8S07_11540</name>
</gene>
<dbReference type="PROSITE" id="PS50887">
    <property type="entry name" value="GGDEF"/>
    <property type="match status" value="1"/>
</dbReference>
<name>A0ABR7EX11_9FIRM</name>
<dbReference type="PANTHER" id="PTHR33121">
    <property type="entry name" value="CYCLIC DI-GMP PHOSPHODIESTERASE PDEF"/>
    <property type="match status" value="1"/>
</dbReference>
<evidence type="ECO:0000313" key="4">
    <source>
        <dbReference type="Proteomes" id="UP000647235"/>
    </source>
</evidence>
<comment type="caution">
    <text evidence="3">The sequence shown here is derived from an EMBL/GenBank/DDBJ whole genome shotgun (WGS) entry which is preliminary data.</text>
</comment>
<dbReference type="Pfam" id="PF00990">
    <property type="entry name" value="GGDEF"/>
    <property type="match status" value="1"/>
</dbReference>
<proteinExistence type="predicted"/>
<dbReference type="InterPro" id="IPR050706">
    <property type="entry name" value="Cyclic-di-GMP_PDE-like"/>
</dbReference>
<dbReference type="PANTHER" id="PTHR33121:SF79">
    <property type="entry name" value="CYCLIC DI-GMP PHOSPHODIESTERASE PDED-RELATED"/>
    <property type="match status" value="1"/>
</dbReference>
<reference evidence="3 4" key="1">
    <citation type="submission" date="2020-08" db="EMBL/GenBank/DDBJ databases">
        <title>Genome public.</title>
        <authorList>
            <person name="Liu C."/>
            <person name="Sun Q."/>
        </authorList>
    </citation>
    <scope>NUCLEOTIDE SEQUENCE [LARGE SCALE GENOMIC DNA]</scope>
    <source>
        <strain evidence="3 4">NSJ-36</strain>
    </source>
</reference>
<feature type="transmembrane region" description="Helical" evidence="1">
    <location>
        <begin position="43"/>
        <end position="61"/>
    </location>
</feature>
<dbReference type="InterPro" id="IPR029787">
    <property type="entry name" value="Nucleotide_cyclase"/>
</dbReference>
<dbReference type="Proteomes" id="UP000647235">
    <property type="component" value="Unassembled WGS sequence"/>
</dbReference>
<dbReference type="InterPro" id="IPR000160">
    <property type="entry name" value="GGDEF_dom"/>
</dbReference>
<evidence type="ECO:0000256" key="1">
    <source>
        <dbReference type="SAM" id="Phobius"/>
    </source>
</evidence>
<dbReference type="RefSeq" id="WP_021861494.1">
    <property type="nucleotide sequence ID" value="NZ_JACOOY010000016.1"/>
</dbReference>
<evidence type="ECO:0000313" key="3">
    <source>
        <dbReference type="EMBL" id="MBC5665885.1"/>
    </source>
</evidence>